<dbReference type="AlphaFoldDB" id="A0A133VHU2"/>
<proteinExistence type="predicted"/>
<keyword evidence="3" id="KW-1185">Reference proteome</keyword>
<gene>
    <name evidence="2" type="ORF">AKJ52_02685</name>
</gene>
<evidence type="ECO:0000313" key="3">
    <source>
        <dbReference type="Proteomes" id="UP000070404"/>
    </source>
</evidence>
<dbReference type="GO" id="GO:0015668">
    <property type="term" value="F:type III site-specific deoxyribonuclease activity"/>
    <property type="evidence" value="ECO:0007669"/>
    <property type="project" value="InterPro"/>
</dbReference>
<dbReference type="Pfam" id="PF19778">
    <property type="entry name" value="RE_endonuc"/>
    <property type="match status" value="1"/>
</dbReference>
<name>A0A133VHU2_9EURY</name>
<evidence type="ECO:0000259" key="1">
    <source>
        <dbReference type="Pfam" id="PF19778"/>
    </source>
</evidence>
<sequence length="235" mass="27660">SEEMYFSYLTKSILKEVGSSSQFSRLYPKVRDYVLEYLFKSEIKEISDRTLKKLNSPKVRKEIIEVFTNRMNQLSQVKESYTVKSRFELKDTETFHTTKSVYGANKTVFNRLPYDKNFEREFMSYLDSQNGVEAYVKLLRRLPLKIPYYHEEKGVSMYVPDFAVKTENGFYLIETKGKMFGKLPSVEKKTNAAKNWCENVSKISDSDWKYVKVPENQFKQNRGLSFSQMTSLTKS</sequence>
<feature type="domain" description="Type III restriction enzyme C-terminal endonuclease" evidence="1">
    <location>
        <begin position="106"/>
        <end position="203"/>
    </location>
</feature>
<reference evidence="2 3" key="1">
    <citation type="journal article" date="2016" name="Sci. Rep.">
        <title>Metabolic traits of an uncultured archaeal lineage -MSBL1- from brine pools of the Red Sea.</title>
        <authorList>
            <person name="Mwirichia R."/>
            <person name="Alam I."/>
            <person name="Rashid M."/>
            <person name="Vinu M."/>
            <person name="Ba-Alawi W."/>
            <person name="Anthony Kamau A."/>
            <person name="Kamanda Ngugi D."/>
            <person name="Goker M."/>
            <person name="Klenk H.P."/>
            <person name="Bajic V."/>
            <person name="Stingl U."/>
        </authorList>
    </citation>
    <scope>NUCLEOTIDE SEQUENCE [LARGE SCALE GENOMIC DNA]</scope>
    <source>
        <strain evidence="2">SCGC-AAA382C18</strain>
    </source>
</reference>
<comment type="caution">
    <text evidence="2">The sequence shown here is derived from an EMBL/GenBank/DDBJ whole genome shotgun (WGS) entry which is preliminary data.</text>
</comment>
<dbReference type="EMBL" id="LHYF01000055">
    <property type="protein sequence ID" value="KXB06002.1"/>
    <property type="molecule type" value="Genomic_DNA"/>
</dbReference>
<organism evidence="2 3">
    <name type="scientific">candidate division MSBL1 archaeon SCGC-AAA382C18</name>
    <dbReference type="NCBI Taxonomy" id="1698281"/>
    <lineage>
        <taxon>Archaea</taxon>
        <taxon>Methanobacteriati</taxon>
        <taxon>Methanobacteriota</taxon>
        <taxon>candidate division MSBL1</taxon>
    </lineage>
</organism>
<dbReference type="Proteomes" id="UP000070404">
    <property type="component" value="Unassembled WGS sequence"/>
</dbReference>
<feature type="non-terminal residue" evidence="2">
    <location>
        <position position="1"/>
    </location>
</feature>
<evidence type="ECO:0000313" key="2">
    <source>
        <dbReference type="EMBL" id="KXB06002.1"/>
    </source>
</evidence>
<dbReference type="InterPro" id="IPR045572">
    <property type="entry name" value="RE_endonuc_C"/>
</dbReference>
<accession>A0A133VHU2</accession>
<protein>
    <recommendedName>
        <fullName evidence="1">Type III restriction enzyme C-terminal endonuclease domain-containing protein</fullName>
    </recommendedName>
</protein>